<comment type="similarity">
    <text evidence="1">Belongs to the asparaginase 1 family.</text>
</comment>
<dbReference type="PANTHER" id="PTHR11707">
    <property type="entry name" value="L-ASPARAGINASE"/>
    <property type="match status" value="1"/>
</dbReference>
<dbReference type="InterPro" id="IPR037152">
    <property type="entry name" value="L-asparaginase_N_sf"/>
</dbReference>
<gene>
    <name evidence="6" type="ORF">GCM10007096_41400</name>
</gene>
<dbReference type="SUPFAM" id="SSF53774">
    <property type="entry name" value="Glutaminase/Asparaginase"/>
    <property type="match status" value="1"/>
</dbReference>
<evidence type="ECO:0000259" key="4">
    <source>
        <dbReference type="Pfam" id="PF00710"/>
    </source>
</evidence>
<organism evidence="6 7">
    <name type="scientific">Pullulanibacillus pueri</name>
    <dbReference type="NCBI Taxonomy" id="1437324"/>
    <lineage>
        <taxon>Bacteria</taxon>
        <taxon>Bacillati</taxon>
        <taxon>Bacillota</taxon>
        <taxon>Bacilli</taxon>
        <taxon>Bacillales</taxon>
        <taxon>Sporolactobacillaceae</taxon>
        <taxon>Pullulanibacillus</taxon>
    </lineage>
</organism>
<dbReference type="PROSITE" id="PS51732">
    <property type="entry name" value="ASN_GLN_ASE_3"/>
    <property type="match status" value="1"/>
</dbReference>
<reference evidence="6" key="2">
    <citation type="submission" date="2020-09" db="EMBL/GenBank/DDBJ databases">
        <authorList>
            <person name="Sun Q."/>
            <person name="Zhou Y."/>
        </authorList>
    </citation>
    <scope>NUCLEOTIDE SEQUENCE</scope>
    <source>
        <strain evidence="6">CGMCC 1.12777</strain>
    </source>
</reference>
<accession>A0A8J3EPL2</accession>
<dbReference type="SMART" id="SM00870">
    <property type="entry name" value="Asparaginase"/>
    <property type="match status" value="1"/>
</dbReference>
<dbReference type="InterPro" id="IPR027474">
    <property type="entry name" value="L-asparaginase_N"/>
</dbReference>
<dbReference type="Gene3D" id="3.40.50.40">
    <property type="match status" value="1"/>
</dbReference>
<keyword evidence="7" id="KW-1185">Reference proteome</keyword>
<sequence>MQPRIRIISVGGTISSAEKDNALSSPTYAGEEIIKLVPGIEEYGMIEVENFSKVLSSQLSVEQIFNLSMRIHDIFEEDPELTGIVVTHGTGTLEESAFMADLMVDDSRPVVFTGAMRSLSDPFTDGPFNILNAVRIAVSENAMDKGVMVALNSVIHPASEVYKSHTTNADTFNSGEFGPLGYVYPDRIHFARTLLAKPKINTQRPNFNVDLIKYVVGMDDRFIRASIASGAKGMIIEASGLGNVNDSLADGIELALQKGIVVVISSRCTNGRVYPSYGTKAGGGSLLEKGCILTSMSGPKARMMLMLCLGESMKHMEVQHLFDPEGP</sequence>
<dbReference type="InterPro" id="IPR040919">
    <property type="entry name" value="Asparaginase_C"/>
</dbReference>
<dbReference type="PRINTS" id="PR00139">
    <property type="entry name" value="ASNGLNASE"/>
</dbReference>
<evidence type="ECO:0000256" key="1">
    <source>
        <dbReference type="ARBA" id="ARBA00010518"/>
    </source>
</evidence>
<feature type="domain" description="L-asparaginase N-terminal" evidence="4">
    <location>
        <begin position="4"/>
        <end position="193"/>
    </location>
</feature>
<evidence type="ECO:0000256" key="3">
    <source>
        <dbReference type="PIRSR" id="PIRSR001220-1"/>
    </source>
</evidence>
<protein>
    <submittedName>
        <fullName evidence="6">L-asparaginase</fullName>
    </submittedName>
</protein>
<reference evidence="6" key="1">
    <citation type="journal article" date="2014" name="Int. J. Syst. Evol. Microbiol.">
        <title>Complete genome sequence of Corynebacterium casei LMG S-19264T (=DSM 44701T), isolated from a smear-ripened cheese.</title>
        <authorList>
            <consortium name="US DOE Joint Genome Institute (JGI-PGF)"/>
            <person name="Walter F."/>
            <person name="Albersmeier A."/>
            <person name="Kalinowski J."/>
            <person name="Ruckert C."/>
        </authorList>
    </citation>
    <scope>NUCLEOTIDE SEQUENCE</scope>
    <source>
        <strain evidence="6">CGMCC 1.12777</strain>
    </source>
</reference>
<dbReference type="GO" id="GO:0006528">
    <property type="term" value="P:asparagine metabolic process"/>
    <property type="evidence" value="ECO:0007669"/>
    <property type="project" value="InterPro"/>
</dbReference>
<dbReference type="GO" id="GO:0004067">
    <property type="term" value="F:asparaginase activity"/>
    <property type="evidence" value="ECO:0007669"/>
    <property type="project" value="UniProtKB-UniRule"/>
</dbReference>
<dbReference type="EMBL" id="BMFV01000054">
    <property type="protein sequence ID" value="GGH88630.1"/>
    <property type="molecule type" value="Genomic_DNA"/>
</dbReference>
<dbReference type="SFLD" id="SFLDS00057">
    <property type="entry name" value="Glutaminase/Asparaginase"/>
    <property type="match status" value="1"/>
</dbReference>
<dbReference type="InterPro" id="IPR006034">
    <property type="entry name" value="Asparaginase/glutaminase-like"/>
</dbReference>
<evidence type="ECO:0000259" key="5">
    <source>
        <dbReference type="Pfam" id="PF17763"/>
    </source>
</evidence>
<dbReference type="Proteomes" id="UP000656813">
    <property type="component" value="Unassembled WGS sequence"/>
</dbReference>
<evidence type="ECO:0000313" key="6">
    <source>
        <dbReference type="EMBL" id="GGH88630.1"/>
    </source>
</evidence>
<proteinExistence type="inferred from homology"/>
<comment type="caution">
    <text evidence="6">The sequence shown here is derived from an EMBL/GenBank/DDBJ whole genome shotgun (WGS) entry which is preliminary data.</text>
</comment>
<dbReference type="Pfam" id="PF00710">
    <property type="entry name" value="Asparaginase"/>
    <property type="match status" value="1"/>
</dbReference>
<dbReference type="Pfam" id="PF17763">
    <property type="entry name" value="Asparaginase_C"/>
    <property type="match status" value="1"/>
</dbReference>
<dbReference type="PIRSF" id="PIRSF001220">
    <property type="entry name" value="L-ASNase_gatD"/>
    <property type="match status" value="1"/>
</dbReference>
<evidence type="ECO:0000313" key="7">
    <source>
        <dbReference type="Proteomes" id="UP000656813"/>
    </source>
</evidence>
<dbReference type="Gene3D" id="3.40.50.1170">
    <property type="entry name" value="L-asparaginase, N-terminal domain"/>
    <property type="match status" value="1"/>
</dbReference>
<dbReference type="PIRSF" id="PIRSF500176">
    <property type="entry name" value="L_ASNase"/>
    <property type="match status" value="1"/>
</dbReference>
<dbReference type="InterPro" id="IPR027473">
    <property type="entry name" value="L-asparaginase_C"/>
</dbReference>
<dbReference type="PANTHER" id="PTHR11707:SF28">
    <property type="entry name" value="60 KDA LYSOPHOSPHOLIPASE"/>
    <property type="match status" value="1"/>
</dbReference>
<dbReference type="RefSeq" id="WP_188499288.1">
    <property type="nucleotide sequence ID" value="NZ_BMFV01000054.1"/>
</dbReference>
<name>A0A8J3EPL2_9BACL</name>
<keyword evidence="2" id="KW-0378">Hydrolase</keyword>
<feature type="active site" description="O-isoaspartyl threonine intermediate" evidence="3">
    <location>
        <position position="13"/>
    </location>
</feature>
<dbReference type="FunFam" id="3.40.50.1170:FF:000001">
    <property type="entry name" value="L-asparaginase 2"/>
    <property type="match status" value="1"/>
</dbReference>
<dbReference type="InterPro" id="IPR036152">
    <property type="entry name" value="Asp/glu_Ase-like_sf"/>
</dbReference>
<dbReference type="InterPro" id="IPR004550">
    <property type="entry name" value="AsnASE_II"/>
</dbReference>
<feature type="domain" description="Asparaginase/glutaminase C-terminal" evidence="5">
    <location>
        <begin position="208"/>
        <end position="322"/>
    </location>
</feature>
<dbReference type="AlphaFoldDB" id="A0A8J3EPL2"/>
<evidence type="ECO:0000256" key="2">
    <source>
        <dbReference type="ARBA" id="ARBA00022801"/>
    </source>
</evidence>
<dbReference type="CDD" id="cd08964">
    <property type="entry name" value="L-asparaginase_II"/>
    <property type="match status" value="1"/>
</dbReference>